<sequence length="102" mass="12134">MDATDEIKARLRKKKEKNEGCEQTSSEHRLRIYLQIRNVIRGVLYNPAIFYGIKLEENLESFSCRGQSVRSCFKFFTFYVFNELLNNFQKKQHATCGWFPMP</sequence>
<protein>
    <submittedName>
        <fullName evidence="1">Uncharacterized protein</fullName>
    </submittedName>
</protein>
<evidence type="ECO:0000313" key="1">
    <source>
        <dbReference type="EMBL" id="LAA73229.1"/>
    </source>
</evidence>
<dbReference type="AlphaFoldDB" id="A0A2D4HMN9"/>
<reference evidence="1" key="1">
    <citation type="submission" date="2017-07" db="EMBL/GenBank/DDBJ databases">
        <authorList>
            <person name="Mikheyev A."/>
            <person name="Grau M."/>
        </authorList>
    </citation>
    <scope>NUCLEOTIDE SEQUENCE</scope>
    <source>
        <tissue evidence="1">Venom_gland</tissue>
    </source>
</reference>
<reference evidence="1" key="2">
    <citation type="submission" date="2017-11" db="EMBL/GenBank/DDBJ databases">
        <title>Coralsnake Venomics: Analyses of Venom Gland Transcriptomes and Proteomes of Six Brazilian Taxa.</title>
        <authorList>
            <person name="Aird S.D."/>
            <person name="Jorge da Silva N."/>
            <person name="Qiu L."/>
            <person name="Villar-Briones A."/>
            <person name="Aparecida-Saddi V."/>
            <person name="Campos-Telles M.P."/>
            <person name="Grau M."/>
            <person name="Mikheyev A.S."/>
        </authorList>
    </citation>
    <scope>NUCLEOTIDE SEQUENCE</scope>
    <source>
        <tissue evidence="1">Venom_gland</tissue>
    </source>
</reference>
<dbReference type="EMBL" id="IACK01037653">
    <property type="protein sequence ID" value="LAA73229.1"/>
    <property type="molecule type" value="Transcribed_RNA"/>
</dbReference>
<accession>A0A2D4HMN9</accession>
<name>A0A2D4HMN9_MICLE</name>
<proteinExistence type="predicted"/>
<organism evidence="1">
    <name type="scientific">Micrurus lemniscatus lemniscatus</name>
    <dbReference type="NCBI Taxonomy" id="129467"/>
    <lineage>
        <taxon>Eukaryota</taxon>
        <taxon>Metazoa</taxon>
        <taxon>Chordata</taxon>
        <taxon>Craniata</taxon>
        <taxon>Vertebrata</taxon>
        <taxon>Euteleostomi</taxon>
        <taxon>Lepidosauria</taxon>
        <taxon>Squamata</taxon>
        <taxon>Bifurcata</taxon>
        <taxon>Unidentata</taxon>
        <taxon>Episquamata</taxon>
        <taxon>Toxicofera</taxon>
        <taxon>Serpentes</taxon>
        <taxon>Colubroidea</taxon>
        <taxon>Elapidae</taxon>
        <taxon>Elapinae</taxon>
        <taxon>Micrurus</taxon>
    </lineage>
</organism>